<evidence type="ECO:0000313" key="2">
    <source>
        <dbReference type="EMBL" id="CAE8688522.1"/>
    </source>
</evidence>
<name>A0A813GGA2_POLGL</name>
<dbReference type="Proteomes" id="UP000626109">
    <property type="component" value="Unassembled WGS sequence"/>
</dbReference>
<protein>
    <submittedName>
        <fullName evidence="1">Uncharacterized protein</fullName>
    </submittedName>
</protein>
<dbReference type="AlphaFoldDB" id="A0A813GGA2"/>
<evidence type="ECO:0000313" key="3">
    <source>
        <dbReference type="Proteomes" id="UP000654075"/>
    </source>
</evidence>
<gene>
    <name evidence="1" type="ORF">PGLA1383_LOCUS41389</name>
    <name evidence="2" type="ORF">PGLA2088_LOCUS25953</name>
</gene>
<dbReference type="EMBL" id="CAJNNV010028341">
    <property type="protein sequence ID" value="CAE8624241.1"/>
    <property type="molecule type" value="Genomic_DNA"/>
</dbReference>
<dbReference type="EMBL" id="CAJNNW010026904">
    <property type="protein sequence ID" value="CAE8688522.1"/>
    <property type="molecule type" value="Genomic_DNA"/>
</dbReference>
<keyword evidence="3" id="KW-1185">Reference proteome</keyword>
<sequence>MVRRQQPATKEPRPRSNWQLRNGCVLASDLFAMTANGVLENGIANVQNQKLENDMNLKPSWRVPHIDVLDGCATPKIECNLIMCCWRYVNSTSQEAECLIAKEA</sequence>
<comment type="caution">
    <text evidence="1">The sequence shown here is derived from an EMBL/GenBank/DDBJ whole genome shotgun (WGS) entry which is preliminary data.</text>
</comment>
<dbReference type="Proteomes" id="UP000654075">
    <property type="component" value="Unassembled WGS sequence"/>
</dbReference>
<accession>A0A813GGA2</accession>
<reference evidence="1" key="1">
    <citation type="submission" date="2021-02" db="EMBL/GenBank/DDBJ databases">
        <authorList>
            <person name="Dougan E. K."/>
            <person name="Rhodes N."/>
            <person name="Thang M."/>
            <person name="Chan C."/>
        </authorList>
    </citation>
    <scope>NUCLEOTIDE SEQUENCE</scope>
</reference>
<organism evidence="1 3">
    <name type="scientific">Polarella glacialis</name>
    <name type="common">Dinoflagellate</name>
    <dbReference type="NCBI Taxonomy" id="89957"/>
    <lineage>
        <taxon>Eukaryota</taxon>
        <taxon>Sar</taxon>
        <taxon>Alveolata</taxon>
        <taxon>Dinophyceae</taxon>
        <taxon>Suessiales</taxon>
        <taxon>Suessiaceae</taxon>
        <taxon>Polarella</taxon>
    </lineage>
</organism>
<proteinExistence type="predicted"/>
<evidence type="ECO:0000313" key="1">
    <source>
        <dbReference type="EMBL" id="CAE8624241.1"/>
    </source>
</evidence>